<reference evidence="2 3" key="1">
    <citation type="journal article" date="2020" name="ISME J.">
        <title>Comparative genomics reveals insights into cyanobacterial evolution and habitat adaptation.</title>
        <authorList>
            <person name="Chen M.Y."/>
            <person name="Teng W.K."/>
            <person name="Zhao L."/>
            <person name="Hu C.X."/>
            <person name="Zhou Y.K."/>
            <person name="Han B.P."/>
            <person name="Song L.R."/>
            <person name="Shu W.S."/>
        </authorList>
    </citation>
    <scope>NUCLEOTIDE SEQUENCE [LARGE SCALE GENOMIC DNA]</scope>
    <source>
        <strain evidence="2 3">FACHB-196</strain>
    </source>
</reference>
<feature type="chain" id="PRO_5046193941" evidence="1">
    <location>
        <begin position="28"/>
        <end position="180"/>
    </location>
</feature>
<sequence length="180" mass="19814">MNSKIKIFTIATISFAASVFTIGTVTAQTKLTSQSKVTINGIGAVKVGMTISQAAKAAGTKLVSDAPNQYCYYVKPQQEPKNIAFMVTGNRISRIDVKNPQVTTLKGAKIGDTEARIKSLYPGQIKVTSHKYDFKGHYLTLIPKDRADRNYRVVFETDGKRVTRFRSGKLPEVEFVEGCS</sequence>
<evidence type="ECO:0000313" key="3">
    <source>
        <dbReference type="Proteomes" id="UP000640531"/>
    </source>
</evidence>
<accession>A0ABR8FE79</accession>
<dbReference type="EMBL" id="JACJST010000006">
    <property type="protein sequence ID" value="MBD2568079.1"/>
    <property type="molecule type" value="Genomic_DNA"/>
</dbReference>
<dbReference type="RefSeq" id="WP_190713642.1">
    <property type="nucleotide sequence ID" value="NZ_JACJST010000006.1"/>
</dbReference>
<keyword evidence="1" id="KW-0732">Signal</keyword>
<comment type="caution">
    <text evidence="2">The sequence shown here is derived from an EMBL/GenBank/DDBJ whole genome shotgun (WGS) entry which is preliminary data.</text>
</comment>
<feature type="signal peptide" evidence="1">
    <location>
        <begin position="1"/>
        <end position="27"/>
    </location>
</feature>
<name>A0ABR8FE79_9NOST</name>
<gene>
    <name evidence="2" type="ORF">H6G59_09190</name>
</gene>
<dbReference type="Proteomes" id="UP000640531">
    <property type="component" value="Unassembled WGS sequence"/>
</dbReference>
<keyword evidence="3" id="KW-1185">Reference proteome</keyword>
<evidence type="ECO:0000313" key="2">
    <source>
        <dbReference type="EMBL" id="MBD2568079.1"/>
    </source>
</evidence>
<evidence type="ECO:0000256" key="1">
    <source>
        <dbReference type="SAM" id="SignalP"/>
    </source>
</evidence>
<organism evidence="2 3">
    <name type="scientific">Anabaena lutea FACHB-196</name>
    <dbReference type="NCBI Taxonomy" id="2692881"/>
    <lineage>
        <taxon>Bacteria</taxon>
        <taxon>Bacillati</taxon>
        <taxon>Cyanobacteriota</taxon>
        <taxon>Cyanophyceae</taxon>
        <taxon>Nostocales</taxon>
        <taxon>Nostocaceae</taxon>
        <taxon>Anabaena</taxon>
    </lineage>
</organism>
<protein>
    <submittedName>
        <fullName evidence="2">Uncharacterized protein</fullName>
    </submittedName>
</protein>
<proteinExistence type="predicted"/>